<dbReference type="PATRIC" id="fig|1315976.3.peg.672"/>
<dbReference type="AlphaFoldDB" id="R8ATW5"/>
<evidence type="ECO:0000256" key="1">
    <source>
        <dbReference type="ARBA" id="ARBA00004571"/>
    </source>
</evidence>
<keyword evidence="4" id="KW-0812">Transmembrane</keyword>
<evidence type="ECO:0000256" key="4">
    <source>
        <dbReference type="ARBA" id="ARBA00022692"/>
    </source>
</evidence>
<dbReference type="Pfam" id="PF13609">
    <property type="entry name" value="Porin_4"/>
    <property type="match status" value="1"/>
</dbReference>
<dbReference type="PRINTS" id="PR00184">
    <property type="entry name" value="NEISSPPORIN"/>
</dbReference>
<keyword evidence="5 10" id="KW-0732">Signal</keyword>
<dbReference type="Proteomes" id="UP000014012">
    <property type="component" value="Unassembled WGS sequence"/>
</dbReference>
<dbReference type="SUPFAM" id="SSF56935">
    <property type="entry name" value="Porins"/>
    <property type="match status" value="1"/>
</dbReference>
<dbReference type="InterPro" id="IPR002299">
    <property type="entry name" value="Porin_Neis"/>
</dbReference>
<accession>R8ATW5</accession>
<comment type="caution">
    <text evidence="12">The sequence shown here is derived from an EMBL/GenBank/DDBJ whole genome shotgun (WGS) entry which is preliminary data.</text>
</comment>
<dbReference type="CDD" id="cd00342">
    <property type="entry name" value="gram_neg_porins"/>
    <property type="match status" value="1"/>
</dbReference>
<evidence type="ECO:0000256" key="8">
    <source>
        <dbReference type="ARBA" id="ARBA00023136"/>
    </source>
</evidence>
<evidence type="ECO:0000259" key="11">
    <source>
        <dbReference type="Pfam" id="PF13609"/>
    </source>
</evidence>
<evidence type="ECO:0000256" key="6">
    <source>
        <dbReference type="ARBA" id="ARBA00023065"/>
    </source>
</evidence>
<dbReference type="EMBL" id="AQQO01000026">
    <property type="protein sequence ID" value="EON89777.1"/>
    <property type="molecule type" value="Genomic_DNA"/>
</dbReference>
<keyword evidence="7" id="KW-0626">Porin</keyword>
<dbReference type="InterPro" id="IPR050298">
    <property type="entry name" value="Gram-neg_bact_OMP"/>
</dbReference>
<protein>
    <submittedName>
        <fullName evidence="12">Outer membrane porin protein</fullName>
    </submittedName>
</protein>
<dbReference type="PANTHER" id="PTHR34501">
    <property type="entry name" value="PROTEIN YDDL-RELATED"/>
    <property type="match status" value="1"/>
</dbReference>
<dbReference type="InterPro" id="IPR033900">
    <property type="entry name" value="Gram_neg_porin_domain"/>
</dbReference>
<keyword evidence="3" id="KW-1134">Transmembrane beta strand</keyword>
<sequence length="363" mass="39095">MFKKSMIAATIIGSFAALPAHAYKIGTENGMNVEVYGVIAVDLNYYADTGTGYDINNESRVGFRAGKQMFDDFEVFAQIESGYVGDDGGSGKLGARDTFIGAKGSWGTARFGRMLTPLYELIDWPYSNPGLGQVFDWGGDFAGNYDRKGDTIRYDSPVWGGFSFSVATGRGNTSSTGNNWYGASAHYKVIDALTLHAGYENGSNHEVSGATAADIKLVHHTDGSVSWERVSGADAVLADRSTYLVGFEASLPAGFGFSGAFKSAEQKINNGGDKKTQDSMSIIGQYWNGPVGFKLGYAKNFDYELNGNKVENTADEVVSGQLMAVVNDFVPYVRIGHRDVYNDGKADGGSKGMFYLVGMEYGF</sequence>
<feature type="chain" id="PRO_5004451467" evidence="10">
    <location>
        <begin position="23"/>
        <end position="363"/>
    </location>
</feature>
<dbReference type="RefSeq" id="WP_010862328.1">
    <property type="nucleotide sequence ID" value="NZ_KB944507.1"/>
</dbReference>
<dbReference type="InterPro" id="IPR023614">
    <property type="entry name" value="Porin_dom_sf"/>
</dbReference>
<keyword evidence="8" id="KW-0472">Membrane</keyword>
<evidence type="ECO:0000313" key="13">
    <source>
        <dbReference type="Proteomes" id="UP000014012"/>
    </source>
</evidence>
<evidence type="ECO:0000256" key="5">
    <source>
        <dbReference type="ARBA" id="ARBA00022729"/>
    </source>
</evidence>
<evidence type="ECO:0000313" key="12">
    <source>
        <dbReference type="EMBL" id="EON89777.1"/>
    </source>
</evidence>
<dbReference type="GO" id="GO:0034220">
    <property type="term" value="P:monoatomic ion transmembrane transport"/>
    <property type="evidence" value="ECO:0007669"/>
    <property type="project" value="InterPro"/>
</dbReference>
<reference evidence="12 13" key="1">
    <citation type="journal article" date="2013" name="Genome Announc.">
        <title>Genome Sequence of Plesiomonas shigelloides Strain 302-73 (Serotype O1).</title>
        <authorList>
            <person name="Pique N."/>
            <person name="Aquilini E."/>
            <person name="Alioto T."/>
            <person name="Minana-Galbis D."/>
            <person name="Tomas J.M."/>
        </authorList>
    </citation>
    <scope>NUCLEOTIDE SEQUENCE [LARGE SCALE GENOMIC DNA]</scope>
    <source>
        <strain evidence="12 13">302-73</strain>
    </source>
</reference>
<organism evidence="12 13">
    <name type="scientific">Plesiomonas shigelloides 302-73</name>
    <dbReference type="NCBI Taxonomy" id="1315976"/>
    <lineage>
        <taxon>Bacteria</taxon>
        <taxon>Pseudomonadati</taxon>
        <taxon>Pseudomonadota</taxon>
        <taxon>Gammaproteobacteria</taxon>
        <taxon>Enterobacterales</taxon>
        <taxon>Enterobacteriaceae</taxon>
        <taxon>Plesiomonas</taxon>
    </lineage>
</organism>
<dbReference type="InterPro" id="IPR001702">
    <property type="entry name" value="Porin_Gram-ve"/>
</dbReference>
<evidence type="ECO:0000256" key="2">
    <source>
        <dbReference type="ARBA" id="ARBA00022448"/>
    </source>
</evidence>
<dbReference type="GO" id="GO:0009279">
    <property type="term" value="C:cell outer membrane"/>
    <property type="evidence" value="ECO:0007669"/>
    <property type="project" value="UniProtKB-SubCell"/>
</dbReference>
<evidence type="ECO:0000256" key="9">
    <source>
        <dbReference type="ARBA" id="ARBA00023237"/>
    </source>
</evidence>
<proteinExistence type="predicted"/>
<dbReference type="PANTHER" id="PTHR34501:SF2">
    <property type="entry name" value="OUTER MEMBRANE PORIN F-RELATED"/>
    <property type="match status" value="1"/>
</dbReference>
<keyword evidence="6" id="KW-0406">Ion transport</keyword>
<keyword evidence="2" id="KW-0813">Transport</keyword>
<feature type="domain" description="Porin" evidence="11">
    <location>
        <begin position="8"/>
        <end position="298"/>
    </location>
</feature>
<dbReference type="PRINTS" id="PR00182">
    <property type="entry name" value="ECOLNEIPORIN"/>
</dbReference>
<dbReference type="HOGENOM" id="CLU_068896_0_0_6"/>
<dbReference type="GO" id="GO:0046930">
    <property type="term" value="C:pore complex"/>
    <property type="evidence" value="ECO:0007669"/>
    <property type="project" value="UniProtKB-KW"/>
</dbReference>
<keyword evidence="13" id="KW-1185">Reference proteome</keyword>
<name>R8ATW5_PLESH</name>
<evidence type="ECO:0000256" key="3">
    <source>
        <dbReference type="ARBA" id="ARBA00022452"/>
    </source>
</evidence>
<gene>
    <name evidence="12" type="ORF">PLESHI_03471</name>
</gene>
<dbReference type="Gene3D" id="2.40.160.10">
    <property type="entry name" value="Porin"/>
    <property type="match status" value="1"/>
</dbReference>
<dbReference type="STRING" id="703.SAMEA2665130_00715"/>
<dbReference type="OrthoDB" id="8173690at2"/>
<dbReference type="GO" id="GO:0015288">
    <property type="term" value="F:porin activity"/>
    <property type="evidence" value="ECO:0007669"/>
    <property type="project" value="UniProtKB-KW"/>
</dbReference>
<feature type="signal peptide" evidence="10">
    <location>
        <begin position="1"/>
        <end position="22"/>
    </location>
</feature>
<evidence type="ECO:0000256" key="10">
    <source>
        <dbReference type="SAM" id="SignalP"/>
    </source>
</evidence>
<comment type="subcellular location">
    <subcellularLocation>
        <location evidence="1">Cell outer membrane</location>
        <topology evidence="1">Multi-pass membrane protein</topology>
    </subcellularLocation>
</comment>
<keyword evidence="9" id="KW-0998">Cell outer membrane</keyword>
<evidence type="ECO:0000256" key="7">
    <source>
        <dbReference type="ARBA" id="ARBA00023114"/>
    </source>
</evidence>